<name>A0A517QWL7_9PLAN</name>
<protein>
    <submittedName>
        <fullName evidence="1">Uncharacterized protein</fullName>
    </submittedName>
</protein>
<dbReference type="EMBL" id="CP036268">
    <property type="protein sequence ID" value="QDT35973.1"/>
    <property type="molecule type" value="Genomic_DNA"/>
</dbReference>
<dbReference type="RefSeq" id="WP_145362224.1">
    <property type="nucleotide sequence ID" value="NZ_CP036268.1"/>
</dbReference>
<evidence type="ECO:0000313" key="1">
    <source>
        <dbReference type="EMBL" id="QDT35973.1"/>
    </source>
</evidence>
<keyword evidence="2" id="KW-1185">Reference proteome</keyword>
<sequence>MTTPARPWSTDRSELPLAELAVGISISEADEEELKLLGLGEAFQRQNFPIPAKTGESDFIDAFNQEHPDEAIDCPALVFAFQRSGVAGQNNRLTAAENHVLFESDRMEVIVALVLKGLTQVAAG</sequence>
<proteinExistence type="predicted"/>
<dbReference type="KEGG" id="svp:Pan189_03280"/>
<dbReference type="AlphaFoldDB" id="A0A517QWL7"/>
<reference evidence="1 2" key="1">
    <citation type="submission" date="2019-02" db="EMBL/GenBank/DDBJ databases">
        <title>Deep-cultivation of Planctomycetes and their phenomic and genomic characterization uncovers novel biology.</title>
        <authorList>
            <person name="Wiegand S."/>
            <person name="Jogler M."/>
            <person name="Boedeker C."/>
            <person name="Pinto D."/>
            <person name="Vollmers J."/>
            <person name="Rivas-Marin E."/>
            <person name="Kohn T."/>
            <person name="Peeters S.H."/>
            <person name="Heuer A."/>
            <person name="Rast P."/>
            <person name="Oberbeckmann S."/>
            <person name="Bunk B."/>
            <person name="Jeske O."/>
            <person name="Meyerdierks A."/>
            <person name="Storesund J.E."/>
            <person name="Kallscheuer N."/>
            <person name="Luecker S."/>
            <person name="Lage O.M."/>
            <person name="Pohl T."/>
            <person name="Merkel B.J."/>
            <person name="Hornburger P."/>
            <person name="Mueller R.-W."/>
            <person name="Bruemmer F."/>
            <person name="Labrenz M."/>
            <person name="Spormann A.M."/>
            <person name="Op den Camp H."/>
            <person name="Overmann J."/>
            <person name="Amann R."/>
            <person name="Jetten M.S.M."/>
            <person name="Mascher T."/>
            <person name="Medema M.H."/>
            <person name="Devos D.P."/>
            <person name="Kaster A.-K."/>
            <person name="Ovreas L."/>
            <person name="Rohde M."/>
            <person name="Galperin M.Y."/>
            <person name="Jogler C."/>
        </authorList>
    </citation>
    <scope>NUCLEOTIDE SEQUENCE [LARGE SCALE GENOMIC DNA]</scope>
    <source>
        <strain evidence="1 2">Pan189</strain>
    </source>
</reference>
<evidence type="ECO:0000313" key="2">
    <source>
        <dbReference type="Proteomes" id="UP000317318"/>
    </source>
</evidence>
<dbReference type="Proteomes" id="UP000317318">
    <property type="component" value="Chromosome"/>
</dbReference>
<gene>
    <name evidence="1" type="ORF">Pan189_03280</name>
</gene>
<organism evidence="1 2">
    <name type="scientific">Stratiformator vulcanicus</name>
    <dbReference type="NCBI Taxonomy" id="2527980"/>
    <lineage>
        <taxon>Bacteria</taxon>
        <taxon>Pseudomonadati</taxon>
        <taxon>Planctomycetota</taxon>
        <taxon>Planctomycetia</taxon>
        <taxon>Planctomycetales</taxon>
        <taxon>Planctomycetaceae</taxon>
        <taxon>Stratiformator</taxon>
    </lineage>
</organism>
<accession>A0A517QWL7</accession>